<reference evidence="8 9" key="1">
    <citation type="submission" date="2016-07" db="EMBL/GenBank/DDBJ databases">
        <title>Genome of Pelobium manganitolerans.</title>
        <authorList>
            <person name="Wu S."/>
            <person name="Wang G."/>
        </authorList>
    </citation>
    <scope>NUCLEOTIDE SEQUENCE [LARGE SCALE GENOMIC DNA]</scope>
    <source>
        <strain evidence="8 9">YS-25</strain>
    </source>
</reference>
<accession>A0A419S1L0</accession>
<comment type="caution">
    <text evidence="8">The sequence shown here is derived from an EMBL/GenBank/DDBJ whole genome shotgun (WGS) entry which is preliminary data.</text>
</comment>
<keyword evidence="2" id="KW-0472">Membrane</keyword>
<comment type="subcellular location">
    <subcellularLocation>
        <location evidence="1">Cell outer membrane</location>
    </subcellularLocation>
</comment>
<protein>
    <submittedName>
        <fullName evidence="8">TonB-dependent receptor</fullName>
    </submittedName>
</protein>
<evidence type="ECO:0000256" key="5">
    <source>
        <dbReference type="SAM" id="SignalP"/>
    </source>
</evidence>
<feature type="chain" id="PRO_5019314241" evidence="5">
    <location>
        <begin position="19"/>
        <end position="834"/>
    </location>
</feature>
<proteinExistence type="predicted"/>
<feature type="domain" description="TonB-dependent receptor plug" evidence="6">
    <location>
        <begin position="144"/>
        <end position="231"/>
    </location>
</feature>
<dbReference type="InterPro" id="IPR036942">
    <property type="entry name" value="Beta-barrel_TonB_sf"/>
</dbReference>
<dbReference type="PANTHER" id="PTHR40980">
    <property type="entry name" value="PLUG DOMAIN-CONTAINING PROTEIN"/>
    <property type="match status" value="1"/>
</dbReference>
<evidence type="ECO:0000313" key="8">
    <source>
        <dbReference type="EMBL" id="RKD12376.1"/>
    </source>
</evidence>
<keyword evidence="3" id="KW-0998">Cell outer membrane</keyword>
<feature type="compositionally biased region" description="Gly residues" evidence="4">
    <location>
        <begin position="822"/>
        <end position="834"/>
    </location>
</feature>
<evidence type="ECO:0000256" key="4">
    <source>
        <dbReference type="SAM" id="MobiDB-lite"/>
    </source>
</evidence>
<dbReference type="GO" id="GO:0009279">
    <property type="term" value="C:cell outer membrane"/>
    <property type="evidence" value="ECO:0007669"/>
    <property type="project" value="UniProtKB-SubCell"/>
</dbReference>
<sequence length="834" mass="91452">MKFIYLSFLLFVSALGFAQFPGAAQNTITGKITATVIDSASGKPVEYATVALAKSGQTKSSNGSLADGKGVFKIENVRPGRYRLSVSFIGYNTKVLDPVETTLSKPDLNLGEIRLSPSNKVLKEVTVTGQANIIENKIDKIVYNAEKDVAVAGGNSTDVLRKVPLLSVDYEGNLSLRGSSNVKVLINGKPSGTMAGNMADALKAIPADQIKSVEVITSPSAKYDAEGTSGIVNIITKKSNLEGISGSINAGVGTRQNSGNGNLNIKKGRLTLSGNAGGYYSWPQTSKLSFNKTSNDQSVVLKQSGESTTERLSSNGSVGADYDINNYNSISTSLKLNWFQFSVDGNNLNQNQFGNIYNEFNRKSDTKTRVIGYDWNNDYTHKFKKEGQEISFAFQFTRSNLDNDYRSDFLFPTGSSIQDSSELGNSDAINKEKTFQIDYVHPFKKVVWEIGAKTILRDISNDSEVEVFYPYNNSTVSNPDRNYLYNYNQNVYAAYSTFGFTLAKKYGVKAGARVESTVIDGNANNGSAKNNIDNSYHNITPSVVLSRSFKNFQTVKLSYNQRIQRPSLFYLNPFRDSSDPLNASEGNPKLSPEISDNFELNYSTFIKTTVINASVYYRRTSDIIESVVSNYTLDNGKTGSLTTYTNVGSNNSYGFNFFGSVNPIKPLTLRANLNVNSYDIQLNSQSAGASGANNDKTYLMYNAFASATYLLPQGFTVETFLITSSPRRSFQGKNPSFSMWNIGLKKELFDKKGSIGINVIDPFNDRKNFESEIKSADFTQRSNFSIPFRSVGVNFSWRFGSLKVSNKPKRGVSNDDLKQGENNGGAQGGGVMGN</sequence>
<feature type="domain" description="Outer membrane protein beta-barrel" evidence="7">
    <location>
        <begin position="381"/>
        <end position="797"/>
    </location>
</feature>
<evidence type="ECO:0000256" key="3">
    <source>
        <dbReference type="ARBA" id="ARBA00023237"/>
    </source>
</evidence>
<dbReference type="SUPFAM" id="SSF49464">
    <property type="entry name" value="Carboxypeptidase regulatory domain-like"/>
    <property type="match status" value="1"/>
</dbReference>
<dbReference type="Gene3D" id="2.60.40.1120">
    <property type="entry name" value="Carboxypeptidase-like, regulatory domain"/>
    <property type="match status" value="1"/>
</dbReference>
<dbReference type="Gene3D" id="2.170.130.10">
    <property type="entry name" value="TonB-dependent receptor, plug domain"/>
    <property type="match status" value="1"/>
</dbReference>
<dbReference type="AlphaFoldDB" id="A0A419S1L0"/>
<dbReference type="Proteomes" id="UP000283433">
    <property type="component" value="Unassembled WGS sequence"/>
</dbReference>
<dbReference type="InterPro" id="IPR037066">
    <property type="entry name" value="Plug_dom_sf"/>
</dbReference>
<evidence type="ECO:0000259" key="6">
    <source>
        <dbReference type="Pfam" id="PF07715"/>
    </source>
</evidence>
<keyword evidence="8" id="KW-0675">Receptor</keyword>
<feature type="signal peptide" evidence="5">
    <location>
        <begin position="1"/>
        <end position="18"/>
    </location>
</feature>
<dbReference type="Pfam" id="PF13620">
    <property type="entry name" value="CarboxypepD_reg"/>
    <property type="match status" value="1"/>
</dbReference>
<evidence type="ECO:0000313" key="9">
    <source>
        <dbReference type="Proteomes" id="UP000283433"/>
    </source>
</evidence>
<dbReference type="Pfam" id="PF14905">
    <property type="entry name" value="OMP_b-brl_3"/>
    <property type="match status" value="1"/>
</dbReference>
<feature type="region of interest" description="Disordered" evidence="4">
    <location>
        <begin position="807"/>
        <end position="834"/>
    </location>
</feature>
<dbReference type="PANTHER" id="PTHR40980:SF4">
    <property type="entry name" value="TONB-DEPENDENT RECEPTOR-LIKE BETA-BARREL DOMAIN-CONTAINING PROTEIN"/>
    <property type="match status" value="1"/>
</dbReference>
<evidence type="ECO:0000256" key="1">
    <source>
        <dbReference type="ARBA" id="ARBA00004442"/>
    </source>
</evidence>
<dbReference type="Gene3D" id="2.40.170.20">
    <property type="entry name" value="TonB-dependent receptor, beta-barrel domain"/>
    <property type="match status" value="1"/>
</dbReference>
<dbReference type="SUPFAM" id="SSF56935">
    <property type="entry name" value="Porins"/>
    <property type="match status" value="1"/>
</dbReference>
<dbReference type="InterPro" id="IPR008969">
    <property type="entry name" value="CarboxyPept-like_regulatory"/>
</dbReference>
<evidence type="ECO:0000259" key="7">
    <source>
        <dbReference type="Pfam" id="PF14905"/>
    </source>
</evidence>
<dbReference type="OrthoDB" id="606851at2"/>
<name>A0A419S1L0_9SPHI</name>
<dbReference type="RefSeq" id="WP_120183197.1">
    <property type="nucleotide sequence ID" value="NZ_MBTA01000030.1"/>
</dbReference>
<keyword evidence="5" id="KW-0732">Signal</keyword>
<keyword evidence="9" id="KW-1185">Reference proteome</keyword>
<gene>
    <name evidence="8" type="ORF">BCY91_12045</name>
</gene>
<dbReference type="EMBL" id="MBTA01000030">
    <property type="protein sequence ID" value="RKD12376.1"/>
    <property type="molecule type" value="Genomic_DNA"/>
</dbReference>
<organism evidence="8 9">
    <name type="scientific">Pelobium manganitolerans</name>
    <dbReference type="NCBI Taxonomy" id="1842495"/>
    <lineage>
        <taxon>Bacteria</taxon>
        <taxon>Pseudomonadati</taxon>
        <taxon>Bacteroidota</taxon>
        <taxon>Sphingobacteriia</taxon>
        <taxon>Sphingobacteriales</taxon>
        <taxon>Sphingobacteriaceae</taxon>
        <taxon>Pelobium</taxon>
    </lineage>
</organism>
<dbReference type="InterPro" id="IPR041700">
    <property type="entry name" value="OMP_b-brl_3"/>
</dbReference>
<dbReference type="InterPro" id="IPR012910">
    <property type="entry name" value="Plug_dom"/>
</dbReference>
<dbReference type="Pfam" id="PF07715">
    <property type="entry name" value="Plug"/>
    <property type="match status" value="1"/>
</dbReference>
<evidence type="ECO:0000256" key="2">
    <source>
        <dbReference type="ARBA" id="ARBA00023136"/>
    </source>
</evidence>